<evidence type="ECO:0000256" key="4">
    <source>
        <dbReference type="ARBA" id="ARBA00022525"/>
    </source>
</evidence>
<reference evidence="9" key="1">
    <citation type="submission" date="2022-11" db="UniProtKB">
        <authorList>
            <consortium name="EnsemblMetazoa"/>
        </authorList>
    </citation>
    <scope>IDENTIFICATION</scope>
</reference>
<evidence type="ECO:0000256" key="5">
    <source>
        <dbReference type="ARBA" id="ARBA00022530"/>
    </source>
</evidence>
<proteinExistence type="inferred from homology"/>
<evidence type="ECO:0000313" key="9">
    <source>
        <dbReference type="EnsemblMetazoa" id="XP_038047578.1"/>
    </source>
</evidence>
<dbReference type="RefSeq" id="XP_038047578.1">
    <property type="nucleotide sequence ID" value="XM_038191650.1"/>
</dbReference>
<protein>
    <recommendedName>
        <fullName evidence="8">Protein Wnt</fullName>
    </recommendedName>
</protein>
<evidence type="ECO:0000256" key="6">
    <source>
        <dbReference type="ARBA" id="ARBA00022687"/>
    </source>
</evidence>
<evidence type="ECO:0000256" key="8">
    <source>
        <dbReference type="RuleBase" id="RU003500"/>
    </source>
</evidence>
<keyword evidence="3 8" id="KW-0217">Developmental protein</keyword>
<dbReference type="AlphaFoldDB" id="A0A913Z6Z4"/>
<evidence type="ECO:0000313" key="10">
    <source>
        <dbReference type="Proteomes" id="UP000887568"/>
    </source>
</evidence>
<organism evidence="9 10">
    <name type="scientific">Patiria miniata</name>
    <name type="common">Bat star</name>
    <name type="synonym">Asterina miniata</name>
    <dbReference type="NCBI Taxonomy" id="46514"/>
    <lineage>
        <taxon>Eukaryota</taxon>
        <taxon>Metazoa</taxon>
        <taxon>Echinodermata</taxon>
        <taxon>Eleutherozoa</taxon>
        <taxon>Asterozoa</taxon>
        <taxon>Asteroidea</taxon>
        <taxon>Valvatacea</taxon>
        <taxon>Valvatida</taxon>
        <taxon>Asterinidae</taxon>
        <taxon>Patiria</taxon>
    </lineage>
</organism>
<evidence type="ECO:0000256" key="1">
    <source>
        <dbReference type="ARBA" id="ARBA00004498"/>
    </source>
</evidence>
<evidence type="ECO:0000256" key="2">
    <source>
        <dbReference type="ARBA" id="ARBA00005683"/>
    </source>
</evidence>
<dbReference type="GO" id="GO:0005576">
    <property type="term" value="C:extracellular region"/>
    <property type="evidence" value="ECO:0007669"/>
    <property type="project" value="InterPro"/>
</dbReference>
<keyword evidence="7" id="KW-1015">Disulfide bond</keyword>
<comment type="function">
    <text evidence="8">Ligand for members of the frizzled family of seven transmembrane receptors.</text>
</comment>
<sequence>MNWFPHLLLALHYWLVPGLIFLTLLRLPVANGYFGLTSNTQLTSIHGSDQCPHYLTKRQRKMCGRDSGMPAALADALELSISQCQERFQNERWNCSIHNTSQRANLLKRGVEVRAPGSLDAVEVRAPGSLDASYRRR</sequence>
<evidence type="ECO:0000256" key="3">
    <source>
        <dbReference type="ARBA" id="ARBA00022473"/>
    </source>
</evidence>
<dbReference type="Pfam" id="PF00110">
    <property type="entry name" value="wnt"/>
    <property type="match status" value="1"/>
</dbReference>
<dbReference type="GO" id="GO:0016055">
    <property type="term" value="P:Wnt signaling pathway"/>
    <property type="evidence" value="ECO:0007669"/>
    <property type="project" value="UniProtKB-KW"/>
</dbReference>
<dbReference type="GO" id="GO:0005102">
    <property type="term" value="F:signaling receptor binding"/>
    <property type="evidence" value="ECO:0007669"/>
    <property type="project" value="InterPro"/>
</dbReference>
<accession>A0A913Z6Z4</accession>
<comment type="similarity">
    <text evidence="2 8">Belongs to the Wnt family.</text>
</comment>
<dbReference type="EnsemblMetazoa" id="XM_038191650.1">
    <property type="protein sequence ID" value="XP_038047578.1"/>
    <property type="gene ID" value="LOC119721571"/>
</dbReference>
<comment type="subcellular location">
    <subcellularLocation>
        <location evidence="1 8">Secreted</location>
        <location evidence="1 8">Extracellular space</location>
        <location evidence="1 8">Extracellular matrix</location>
    </subcellularLocation>
</comment>
<keyword evidence="5" id="KW-0272">Extracellular matrix</keyword>
<dbReference type="OrthoDB" id="5945655at2759"/>
<keyword evidence="4" id="KW-0964">Secreted</keyword>
<dbReference type="InterPro" id="IPR005817">
    <property type="entry name" value="Wnt"/>
</dbReference>
<evidence type="ECO:0000256" key="7">
    <source>
        <dbReference type="ARBA" id="ARBA00023157"/>
    </source>
</evidence>
<keyword evidence="10" id="KW-1185">Reference proteome</keyword>
<keyword evidence="6 8" id="KW-0879">Wnt signaling pathway</keyword>
<dbReference type="Proteomes" id="UP000887568">
    <property type="component" value="Unplaced"/>
</dbReference>
<dbReference type="GeneID" id="119721571"/>
<name>A0A913Z6Z4_PATMI</name>